<dbReference type="Pfam" id="PF00213">
    <property type="entry name" value="OSCP"/>
    <property type="match status" value="1"/>
</dbReference>
<sequence length="176" mass="20346">MFFAPKLVVNYAIALFKVAGSNPEISDQLKTLNELVSKLHENYNERLFIYDDSCKAILDNVKKQKFDPIIVNLVTKLLDKRRLDILPKLILYFEELRRHSLGIEIAQVHSARKLSDKETKDISLYLDKRFDKKFEIEQVIDSALVGGVKIIFDSFLLDNSVEGKLRKTKDYILNAV</sequence>
<keyword evidence="8" id="KW-1003">Cell membrane</keyword>
<dbReference type="NCBIfam" id="TIGR01145">
    <property type="entry name" value="ATP_synt_delta"/>
    <property type="match status" value="1"/>
</dbReference>
<evidence type="ECO:0000313" key="10">
    <source>
        <dbReference type="Proteomes" id="UP000241762"/>
    </source>
</evidence>
<keyword evidence="5 8" id="KW-0472">Membrane</keyword>
<evidence type="ECO:0000256" key="4">
    <source>
        <dbReference type="ARBA" id="ARBA00023065"/>
    </source>
</evidence>
<evidence type="ECO:0000313" key="9">
    <source>
        <dbReference type="EMBL" id="AVP87104.1"/>
    </source>
</evidence>
<dbReference type="RefSeq" id="WP_106873978.1">
    <property type="nucleotide sequence ID" value="NZ_CP027845.1"/>
</dbReference>
<dbReference type="SUPFAM" id="SSF47928">
    <property type="entry name" value="N-terminal domain of the delta subunit of the F1F0-ATP synthase"/>
    <property type="match status" value="1"/>
</dbReference>
<dbReference type="AlphaFoldDB" id="A0A2P1P756"/>
<comment type="function">
    <text evidence="8">F(1)F(0) ATP synthase produces ATP from ADP in the presence of a proton or sodium gradient. F-type ATPases consist of two structural domains, F(1) containing the extramembraneous catalytic core and F(0) containing the membrane proton channel, linked together by a central stalk and a peripheral stalk. During catalysis, ATP synthesis in the catalytic domain of F(1) is coupled via a rotary mechanism of the central stalk subunits to proton translocation.</text>
</comment>
<dbReference type="PANTHER" id="PTHR11910">
    <property type="entry name" value="ATP SYNTHASE DELTA CHAIN"/>
    <property type="match status" value="1"/>
</dbReference>
<dbReference type="PRINTS" id="PR00125">
    <property type="entry name" value="ATPASEDELTA"/>
</dbReference>
<evidence type="ECO:0000256" key="8">
    <source>
        <dbReference type="HAMAP-Rule" id="MF_01416"/>
    </source>
</evidence>
<dbReference type="EMBL" id="CP027845">
    <property type="protein sequence ID" value="AVP87104.1"/>
    <property type="molecule type" value="Genomic_DNA"/>
</dbReference>
<dbReference type="InterPro" id="IPR000711">
    <property type="entry name" value="ATPase_OSCP/dsu"/>
</dbReference>
<dbReference type="GO" id="GO:0045259">
    <property type="term" value="C:proton-transporting ATP synthase complex"/>
    <property type="evidence" value="ECO:0007669"/>
    <property type="project" value="UniProtKB-KW"/>
</dbReference>
<dbReference type="InterPro" id="IPR026015">
    <property type="entry name" value="ATP_synth_OSCP/delta_N_sf"/>
</dbReference>
<accession>A0A2P1P756</accession>
<comment type="subcellular location">
    <subcellularLocation>
        <location evidence="8">Cell membrane</location>
        <topology evidence="8">Peripheral membrane protein</topology>
    </subcellularLocation>
    <subcellularLocation>
        <location evidence="1">Membrane</location>
    </subcellularLocation>
</comment>
<dbReference type="HAMAP" id="MF_01416">
    <property type="entry name" value="ATP_synth_delta_bact"/>
    <property type="match status" value="1"/>
</dbReference>
<evidence type="ECO:0000256" key="7">
    <source>
        <dbReference type="ARBA" id="ARBA00023310"/>
    </source>
</evidence>
<organism evidence="9 10">
    <name type="scientific">Candidatus Phycorickettsia trachydisci</name>
    <dbReference type="NCBI Taxonomy" id="2115978"/>
    <lineage>
        <taxon>Bacteria</taxon>
        <taxon>Pseudomonadati</taxon>
        <taxon>Pseudomonadota</taxon>
        <taxon>Alphaproteobacteria</taxon>
        <taxon>Rickettsiales</taxon>
        <taxon>Rickettsiaceae</taxon>
        <taxon>Candidatus Phycorickettsia</taxon>
    </lineage>
</organism>
<keyword evidence="7 8" id="KW-0066">ATP synthesis</keyword>
<dbReference type="KEGG" id="ptc:phytr_1450"/>
<dbReference type="Gene3D" id="1.10.520.20">
    <property type="entry name" value="N-terminal domain of the delta subunit of the F1F0-ATP synthase"/>
    <property type="match status" value="1"/>
</dbReference>
<proteinExistence type="inferred from homology"/>
<name>A0A2P1P756_9RICK</name>
<evidence type="ECO:0000256" key="5">
    <source>
        <dbReference type="ARBA" id="ARBA00023136"/>
    </source>
</evidence>
<evidence type="ECO:0000256" key="1">
    <source>
        <dbReference type="ARBA" id="ARBA00004370"/>
    </source>
</evidence>
<keyword evidence="6 8" id="KW-0139">CF(1)</keyword>
<dbReference type="GO" id="GO:0005886">
    <property type="term" value="C:plasma membrane"/>
    <property type="evidence" value="ECO:0007669"/>
    <property type="project" value="UniProtKB-SubCell"/>
</dbReference>
<keyword evidence="4 8" id="KW-0406">Ion transport</keyword>
<reference evidence="9 10" key="1">
    <citation type="submission" date="2018-03" db="EMBL/GenBank/DDBJ databases">
        <title>A gene transfer event suggests a long-term partnership between eustigmatophyte algae and a novel lineage of endosymbiotic bacteria.</title>
        <authorList>
            <person name="Yurchenko T."/>
            <person name="Sevcikova T."/>
            <person name="Pribyl P."/>
            <person name="El Karkouri K."/>
            <person name="Klimes V."/>
            <person name="Amaral R."/>
            <person name="Zbrankova V."/>
            <person name="Kim E."/>
            <person name="Raoult D."/>
            <person name="Santos L.M.A."/>
            <person name="Elias M."/>
        </authorList>
    </citation>
    <scope>NUCLEOTIDE SEQUENCE [LARGE SCALE GENOMIC DNA]</scope>
    <source>
        <strain evidence="9">CCALA 838</strain>
    </source>
</reference>
<evidence type="ECO:0000256" key="3">
    <source>
        <dbReference type="ARBA" id="ARBA00022781"/>
    </source>
</evidence>
<keyword evidence="10" id="KW-1185">Reference proteome</keyword>
<keyword evidence="3 8" id="KW-0375">Hydrogen ion transport</keyword>
<evidence type="ECO:0000256" key="2">
    <source>
        <dbReference type="ARBA" id="ARBA00022448"/>
    </source>
</evidence>
<comment type="similarity">
    <text evidence="8">Belongs to the ATPase delta chain family.</text>
</comment>
<protein>
    <recommendedName>
        <fullName evidence="8">ATP synthase subunit delta</fullName>
    </recommendedName>
    <alternativeName>
        <fullName evidence="8">ATP synthase F(1) sector subunit delta</fullName>
    </alternativeName>
    <alternativeName>
        <fullName evidence="8">F-type ATPase subunit delta</fullName>
        <shortName evidence="8">F-ATPase subunit delta</shortName>
    </alternativeName>
</protein>
<dbReference type="Proteomes" id="UP000241762">
    <property type="component" value="Chromosome"/>
</dbReference>
<dbReference type="GO" id="GO:0046933">
    <property type="term" value="F:proton-transporting ATP synthase activity, rotational mechanism"/>
    <property type="evidence" value="ECO:0007669"/>
    <property type="project" value="UniProtKB-UniRule"/>
</dbReference>
<dbReference type="OrthoDB" id="9796185at2"/>
<comment type="function">
    <text evidence="8">This protein is part of the stalk that links CF(0) to CF(1). It either transmits conformational changes from CF(0) to CF(1) or is implicated in proton conduction.</text>
</comment>
<gene>
    <name evidence="8" type="primary">atpH</name>
    <name evidence="9" type="ORF">phytr_1450</name>
</gene>
<evidence type="ECO:0000256" key="6">
    <source>
        <dbReference type="ARBA" id="ARBA00023196"/>
    </source>
</evidence>
<keyword evidence="2 8" id="KW-0813">Transport</keyword>